<feature type="transmembrane region" description="Helical" evidence="1">
    <location>
        <begin position="209"/>
        <end position="233"/>
    </location>
</feature>
<dbReference type="Proteomes" id="UP000180088">
    <property type="component" value="Unassembled WGS sequence"/>
</dbReference>
<feature type="transmembrane region" description="Helical" evidence="1">
    <location>
        <begin position="169"/>
        <end position="189"/>
    </location>
</feature>
<dbReference type="Pfam" id="PF06166">
    <property type="entry name" value="DUF979"/>
    <property type="match status" value="1"/>
</dbReference>
<feature type="transmembrane region" description="Helical" evidence="1">
    <location>
        <begin position="58"/>
        <end position="76"/>
    </location>
</feature>
<accession>A0A1S1WVI7</accession>
<protein>
    <submittedName>
        <fullName evidence="2">Permease</fullName>
    </submittedName>
</protein>
<dbReference type="EMBL" id="MKCS01000002">
    <property type="protein sequence ID" value="OHX11292.1"/>
    <property type="molecule type" value="Genomic_DNA"/>
</dbReference>
<dbReference type="RefSeq" id="WP_071116504.1">
    <property type="nucleotide sequence ID" value="NZ_MKCS01000002.1"/>
</dbReference>
<evidence type="ECO:0000256" key="1">
    <source>
        <dbReference type="SAM" id="Phobius"/>
    </source>
</evidence>
<evidence type="ECO:0000313" key="3">
    <source>
        <dbReference type="Proteomes" id="UP000180088"/>
    </source>
</evidence>
<dbReference type="AlphaFoldDB" id="A0A1S1WVI7"/>
<dbReference type="OrthoDB" id="1689651at2"/>
<comment type="caution">
    <text evidence="2">The sequence shown here is derived from an EMBL/GenBank/DDBJ whole genome shotgun (WGS) entry which is preliminary data.</text>
</comment>
<keyword evidence="1" id="KW-0472">Membrane</keyword>
<keyword evidence="1" id="KW-0812">Transmembrane</keyword>
<dbReference type="InterPro" id="IPR009323">
    <property type="entry name" value="DUF979"/>
</dbReference>
<evidence type="ECO:0000313" key="2">
    <source>
        <dbReference type="EMBL" id="OHX11292.1"/>
    </source>
</evidence>
<gene>
    <name evidence="2" type="ORF">BI347_16535</name>
</gene>
<feature type="transmembrane region" description="Helical" evidence="1">
    <location>
        <begin position="254"/>
        <end position="277"/>
    </location>
</feature>
<feature type="transmembrane region" description="Helical" evidence="1">
    <location>
        <begin position="7"/>
        <end position="24"/>
    </location>
</feature>
<name>A0A1S1WVI7_9NEIS</name>
<reference evidence="2 3" key="1">
    <citation type="submission" date="2016-09" db="EMBL/GenBank/DDBJ databases">
        <title>Chromobacterium muskegensis sp. nov., an insecticidal bacterium isolated from Sphagnum bogs.</title>
        <authorList>
            <person name="Sparks M.E."/>
            <person name="Blackburn M.B."/>
            <person name="Gundersen-Rindal D.E."/>
            <person name="Mitchell A."/>
            <person name="Farrar R."/>
            <person name="Kuhar D."/>
        </authorList>
    </citation>
    <scope>NUCLEOTIDE SEQUENCE [LARGE SCALE GENOMIC DNA]</scope>
    <source>
        <strain evidence="2 3">37-2</strain>
    </source>
</reference>
<feature type="transmembrane region" description="Helical" evidence="1">
    <location>
        <begin position="97"/>
        <end position="115"/>
    </location>
</feature>
<organism evidence="2 3">
    <name type="scientific">Chromobacterium sphagni</name>
    <dbReference type="NCBI Taxonomy" id="1903179"/>
    <lineage>
        <taxon>Bacteria</taxon>
        <taxon>Pseudomonadati</taxon>
        <taxon>Pseudomonadota</taxon>
        <taxon>Betaproteobacteria</taxon>
        <taxon>Neisseriales</taxon>
        <taxon>Chromobacteriaceae</taxon>
        <taxon>Chromobacterium</taxon>
    </lineage>
</organism>
<keyword evidence="1" id="KW-1133">Transmembrane helix</keyword>
<dbReference type="STRING" id="1903179.BI347_16535"/>
<sequence length="318" mass="33719">MILHVDYLYWLAGAALLLVAAYTLADTTHPRRYGSAAFWGLFGLLFLAGDWLPAELSGIIVLAIVLLAGLGRLGSGHHVALPALRLQDSLQKLGRKVFLPSLLVPLLTVALSLAVKDMKLAGAPLFDPKNVTLLALGVSCLASFALACRLTRETPAQGMRETRRLLDCMGWAVLLPQMLAVLGLLFADAGAGKAVAHMATGYLALDTRWVAVLAYVLGMALLTMIMGNAFAAFPVMTAGIGIPFLLGMHHGDAAVMAAIGMFSGYCGTLMTPMAANFNIVPVALLELPDKNAVIKAQVPTALLLLAVNAALMNWLMFR</sequence>
<proteinExistence type="predicted"/>
<feature type="transmembrane region" description="Helical" evidence="1">
    <location>
        <begin position="130"/>
        <end position="148"/>
    </location>
</feature>
<feature type="transmembrane region" description="Helical" evidence="1">
    <location>
        <begin position="297"/>
        <end position="317"/>
    </location>
</feature>